<feature type="chain" id="PRO_5038726652" description="Sugar ABC transporter substrate-binding protein" evidence="1">
    <location>
        <begin position="23"/>
        <end position="436"/>
    </location>
</feature>
<organism evidence="2 3">
    <name type="scientific">Paenibacillus swuensis</name>
    <dbReference type="NCBI Taxonomy" id="1178515"/>
    <lineage>
        <taxon>Bacteria</taxon>
        <taxon>Bacillati</taxon>
        <taxon>Bacillota</taxon>
        <taxon>Bacilli</taxon>
        <taxon>Bacillales</taxon>
        <taxon>Paenibacillaceae</taxon>
        <taxon>Paenibacillus</taxon>
    </lineage>
</organism>
<feature type="signal peptide" evidence="1">
    <location>
        <begin position="1"/>
        <end position="22"/>
    </location>
</feature>
<keyword evidence="1" id="KW-0732">Signal</keyword>
<dbReference type="STRING" id="1178515.SY83_21255"/>
<dbReference type="Pfam" id="PF01547">
    <property type="entry name" value="SBP_bac_1"/>
    <property type="match status" value="1"/>
</dbReference>
<dbReference type="EMBL" id="CP011388">
    <property type="protein sequence ID" value="ANE48388.1"/>
    <property type="molecule type" value="Genomic_DNA"/>
</dbReference>
<dbReference type="KEGG" id="pswu:SY83_21255"/>
<reference evidence="2 3" key="1">
    <citation type="submission" date="2015-01" db="EMBL/GenBank/DDBJ databases">
        <title>Paenibacillus swuensis/DY6/whole genome sequencing.</title>
        <authorList>
            <person name="Kim M.K."/>
            <person name="Srinivasan S."/>
            <person name="Lee J.-J."/>
        </authorList>
    </citation>
    <scope>NUCLEOTIDE SEQUENCE [LARGE SCALE GENOMIC DNA]</scope>
    <source>
        <strain evidence="2 3">DY6</strain>
    </source>
</reference>
<dbReference type="InterPro" id="IPR050490">
    <property type="entry name" value="Bact_solute-bd_prot1"/>
</dbReference>
<evidence type="ECO:0008006" key="4">
    <source>
        <dbReference type="Google" id="ProtNLM"/>
    </source>
</evidence>
<dbReference type="AlphaFoldDB" id="A0A172TMX9"/>
<dbReference type="SUPFAM" id="SSF53850">
    <property type="entry name" value="Periplasmic binding protein-like II"/>
    <property type="match status" value="1"/>
</dbReference>
<evidence type="ECO:0000313" key="3">
    <source>
        <dbReference type="Proteomes" id="UP000076927"/>
    </source>
</evidence>
<sequence length="436" mass="48863">MKKAWITSLALTLMLTSVVGCSSGNNTNVAKTNANPSANGNTAKEVKLKFSIWGNETHAEMYQGMAETFKETHPNVSVEIMSIPLTDYQQKLSIMSASKTAPDLGWVAERMIPQFISANQIIDISEVKSDAEYNFNDFNPVSYELFDQEGKLYGIPFSTPPAMIFYNKSLFQAKGLKTPTELYKEGKWTYEEFSKAAKELTDPSKGVYGAKLFRESKNWSDAIVPLVWSHGADLFNEEGNRFAMNTPEGLQALQLFDDLMFKDESHVKPGDQTTFESGKLAMFQDRYSNVTKARAIQDFEWDIAPMPSGPKGTVTSLGLAGYSVFEGTKHAEEALAFLKFISNQENMSTTAKYFVPSRTAVLNSDAFMKSDPKPSAESIKLAVIDQMTNAKFSPAHKNWQKIDSEMQIMFDLLYTRTESVDQVLKRMEEHIDPLTK</sequence>
<gene>
    <name evidence="2" type="ORF">SY83_21255</name>
</gene>
<dbReference type="Proteomes" id="UP000076927">
    <property type="component" value="Chromosome"/>
</dbReference>
<keyword evidence="3" id="KW-1185">Reference proteome</keyword>
<dbReference type="PANTHER" id="PTHR43649">
    <property type="entry name" value="ARABINOSE-BINDING PROTEIN-RELATED"/>
    <property type="match status" value="1"/>
</dbReference>
<evidence type="ECO:0000256" key="1">
    <source>
        <dbReference type="SAM" id="SignalP"/>
    </source>
</evidence>
<accession>A0A172TMX9</accession>
<evidence type="ECO:0000313" key="2">
    <source>
        <dbReference type="EMBL" id="ANE48388.1"/>
    </source>
</evidence>
<dbReference type="CDD" id="cd13585">
    <property type="entry name" value="PBP2_TMBP_like"/>
    <property type="match status" value="1"/>
</dbReference>
<dbReference type="InterPro" id="IPR006059">
    <property type="entry name" value="SBP"/>
</dbReference>
<protein>
    <recommendedName>
        <fullName evidence="4">Sugar ABC transporter substrate-binding protein</fullName>
    </recommendedName>
</protein>
<dbReference type="PATRIC" id="fig|1178515.4.peg.4306"/>
<dbReference type="Gene3D" id="3.40.190.10">
    <property type="entry name" value="Periplasmic binding protein-like II"/>
    <property type="match status" value="1"/>
</dbReference>
<proteinExistence type="predicted"/>
<dbReference type="RefSeq" id="WP_068610169.1">
    <property type="nucleotide sequence ID" value="NZ_CP011388.1"/>
</dbReference>
<name>A0A172TMX9_9BACL</name>
<dbReference type="PROSITE" id="PS51257">
    <property type="entry name" value="PROKAR_LIPOPROTEIN"/>
    <property type="match status" value="1"/>
</dbReference>
<dbReference type="PANTHER" id="PTHR43649:SF12">
    <property type="entry name" value="DIACETYLCHITOBIOSE BINDING PROTEIN DASA"/>
    <property type="match status" value="1"/>
</dbReference>